<dbReference type="RefSeq" id="WP_076694610.1">
    <property type="nucleotide sequence ID" value="NZ_CP015091.1"/>
</dbReference>
<evidence type="ECO:0000256" key="1">
    <source>
        <dbReference type="ARBA" id="ARBA00007592"/>
    </source>
</evidence>
<sequence>MSLNADLRLPGSIVAPLTPFTEDLSVDYDALKGIIDYSVETCGAAMIIAAGVEAQEYQYLDYAARKELVDKTIEFVDGRRPVVVGVSHPSFRTAVELAHHAADKGAQAVQLLAPNRPTGGPPKMSELVRYYQSVLAETDLPMMLYLNAGPGTDLSVPATVELAQLPGIDFVKESSRDLARVSRLIAEIETAGHARYFTTMQMYLPTLLLGGSGVTLPPPAALLIRKITEALQRGDVDEAARIQRQVAVWPARWMPFGLAAVMKASLNHLGVKAGLPYPPYEPLTGEALTALQAYLDTTDLTAP</sequence>
<protein>
    <submittedName>
        <fullName evidence="5">4-hydroxy-tetrahydrodipicolinate synthase</fullName>
        <ecNumber evidence="5">4.3.3.7</ecNumber>
    </submittedName>
</protein>
<feature type="active site" description="Proton donor/acceptor" evidence="4">
    <location>
        <position position="145"/>
    </location>
</feature>
<dbReference type="Proteomes" id="UP000187059">
    <property type="component" value="Plasmid pPABY1"/>
</dbReference>
<dbReference type="PANTHER" id="PTHR12128">
    <property type="entry name" value="DIHYDRODIPICOLINATE SYNTHASE"/>
    <property type="match status" value="1"/>
</dbReference>
<dbReference type="SUPFAM" id="SSF51569">
    <property type="entry name" value="Aldolase"/>
    <property type="match status" value="1"/>
</dbReference>
<name>A0A1P8UMN1_9RHOB</name>
<dbReference type="PANTHER" id="PTHR12128:SF66">
    <property type="entry name" value="4-HYDROXY-2-OXOGLUTARATE ALDOLASE, MITOCHONDRIAL"/>
    <property type="match status" value="1"/>
</dbReference>
<dbReference type="GO" id="GO:0008840">
    <property type="term" value="F:4-hydroxy-tetrahydrodipicolinate synthase activity"/>
    <property type="evidence" value="ECO:0007669"/>
    <property type="project" value="UniProtKB-EC"/>
</dbReference>
<reference evidence="5 6" key="1">
    <citation type="submission" date="2016-04" db="EMBL/GenBank/DDBJ databases">
        <title>Deep-sea bacteria in the southern Pacific.</title>
        <authorList>
            <person name="Tang K."/>
        </authorList>
    </citation>
    <scope>NUCLEOTIDE SEQUENCE [LARGE SCALE GENOMIC DNA]</scope>
    <source>
        <strain evidence="5 6">JLT2014</strain>
        <plasmid evidence="6">ppaby1</plasmid>
    </source>
</reference>
<dbReference type="InterPro" id="IPR013785">
    <property type="entry name" value="Aldolase_TIM"/>
</dbReference>
<feature type="active site" description="Schiff-base intermediate with substrate" evidence="4">
    <location>
        <position position="172"/>
    </location>
</feature>
<dbReference type="EMBL" id="CP015091">
    <property type="protein sequence ID" value="APZ50661.1"/>
    <property type="molecule type" value="Genomic_DNA"/>
</dbReference>
<dbReference type="InterPro" id="IPR002220">
    <property type="entry name" value="DapA-like"/>
</dbReference>
<keyword evidence="2 3" id="KW-0456">Lyase</keyword>
<dbReference type="AlphaFoldDB" id="A0A1P8UMN1"/>
<keyword evidence="5" id="KW-0614">Plasmid</keyword>
<organism evidence="5 6">
    <name type="scientific">Salipiger abyssi</name>
    <dbReference type="NCBI Taxonomy" id="1250539"/>
    <lineage>
        <taxon>Bacteria</taxon>
        <taxon>Pseudomonadati</taxon>
        <taxon>Pseudomonadota</taxon>
        <taxon>Alphaproteobacteria</taxon>
        <taxon>Rhodobacterales</taxon>
        <taxon>Roseobacteraceae</taxon>
        <taxon>Salipiger</taxon>
    </lineage>
</organism>
<dbReference type="OrthoDB" id="9796205at2"/>
<evidence type="ECO:0000256" key="4">
    <source>
        <dbReference type="PIRSR" id="PIRSR001365-1"/>
    </source>
</evidence>
<dbReference type="PIRSF" id="PIRSF001365">
    <property type="entry name" value="DHDPS"/>
    <property type="match status" value="1"/>
</dbReference>
<dbReference type="CDD" id="cd00408">
    <property type="entry name" value="DHDPS-like"/>
    <property type="match status" value="1"/>
</dbReference>
<dbReference type="KEGG" id="paby:Ga0080574_TMP327"/>
<evidence type="ECO:0000256" key="3">
    <source>
        <dbReference type="PIRNR" id="PIRNR001365"/>
    </source>
</evidence>
<accession>A0A1P8UMN1</accession>
<dbReference type="EC" id="4.3.3.7" evidence="5"/>
<evidence type="ECO:0000313" key="5">
    <source>
        <dbReference type="EMBL" id="APZ50661.1"/>
    </source>
</evidence>
<evidence type="ECO:0000256" key="2">
    <source>
        <dbReference type="ARBA" id="ARBA00023239"/>
    </source>
</evidence>
<dbReference type="Gene3D" id="3.20.20.70">
    <property type="entry name" value="Aldolase class I"/>
    <property type="match status" value="1"/>
</dbReference>
<dbReference type="SMART" id="SM01130">
    <property type="entry name" value="DHDPS"/>
    <property type="match status" value="1"/>
</dbReference>
<comment type="similarity">
    <text evidence="1 3">Belongs to the DapA family.</text>
</comment>
<evidence type="ECO:0000313" key="6">
    <source>
        <dbReference type="Proteomes" id="UP000187059"/>
    </source>
</evidence>
<keyword evidence="6" id="KW-1185">Reference proteome</keyword>
<proteinExistence type="inferred from homology"/>
<gene>
    <name evidence="5" type="ORF">Ga0080574_TMP327</name>
</gene>
<geneLocation type="plasmid" evidence="6">
    <name>ppaby1</name>
</geneLocation>
<dbReference type="Pfam" id="PF00701">
    <property type="entry name" value="DHDPS"/>
    <property type="match status" value="1"/>
</dbReference>